<feature type="domain" description="Amidohydrolase 3" evidence="2">
    <location>
        <begin position="92"/>
        <end position="582"/>
    </location>
</feature>
<accession>A0A5C7A4H8</accession>
<dbReference type="InterPro" id="IPR013108">
    <property type="entry name" value="Amidohydro_3"/>
</dbReference>
<dbReference type="Gene3D" id="3.10.310.70">
    <property type="match status" value="1"/>
</dbReference>
<keyword evidence="4" id="KW-1185">Reference proteome</keyword>
<keyword evidence="3" id="KW-0378">Hydrolase</keyword>
<sequence length="587" mass="64575">MTNPITISTLIKPTLLSLGLMSIVACTAMQTNNASKVTEVGDAATVYYNGNIITMEGNEPQMVEALVTQAGKIAYVGSLNAAQSKYKNAAQVDLKNQTLLPGFIDPHSHFDMVSNTMGQVNLNPSPIGNVDSIKQMLQALKAYKQDNNIADGEWIYGWGYDETQLAEGKHPTKEDIDKVLPNNPVYLQHTSGHMGVANTKGLAAMKVTAATKAPAGGNIARVKGSNEPTGLVQETAMYPFVRKMLEVLDPNQAKFFEQTQDYYAEHGLTTAHNGSTARDTIQFFQKQADAGKLKIDLVALAGVSDLDENLADKDFVWKTYQNGFKVQGTKIVADGSPQGKTAYFSQPYLTPVDDCKKDCRGLPSVSQDELNEMFVKAYARDNQLFIHNNGDGATDMIIKAHEYAVKKTGQAADKDRRTIPIHAQFVRFDQLQAFKKYNMHPSFFTNHAYFWGDVHVKNLGEKRANFLSPIVTADKMGLKYTNHSDDTVTPVDPMFTVWSAVNRTSRSGKTIGKDERASPYQALKAITTNAAYEYFEEDSKGSLTSGKLADLVILDANPLTITPNKLKDIKVVKTIKAGKTIYQRPAQ</sequence>
<dbReference type="PANTHER" id="PTHR22642:SF2">
    <property type="entry name" value="PROTEIN LONG AFTER FAR-RED 3"/>
    <property type="match status" value="1"/>
</dbReference>
<proteinExistence type="predicted"/>
<gene>
    <name evidence="3" type="ORF">ES754_05235</name>
</gene>
<dbReference type="SUPFAM" id="SSF51556">
    <property type="entry name" value="Metallo-dependent hydrolases"/>
    <property type="match status" value="1"/>
</dbReference>
<name>A0A5C7A4H8_9GAMM</name>
<dbReference type="Gene3D" id="3.20.20.140">
    <property type="entry name" value="Metal-dependent hydrolases"/>
    <property type="match status" value="1"/>
</dbReference>
<evidence type="ECO:0000313" key="4">
    <source>
        <dbReference type="Proteomes" id="UP000321903"/>
    </source>
</evidence>
<feature type="chain" id="PRO_5022745671" evidence="1">
    <location>
        <begin position="29"/>
        <end position="587"/>
    </location>
</feature>
<dbReference type="EMBL" id="VORZ01000001">
    <property type="protein sequence ID" value="TXD98331.1"/>
    <property type="molecule type" value="Genomic_DNA"/>
</dbReference>
<dbReference type="InterPro" id="IPR011059">
    <property type="entry name" value="Metal-dep_hydrolase_composite"/>
</dbReference>
<reference evidence="3 4" key="1">
    <citation type="submission" date="2019-08" db="EMBL/GenBank/DDBJ databases">
        <title>Genome sequence of Psychrobacter frigidicola ACAM304 (type strain).</title>
        <authorList>
            <person name="Bowman J.P."/>
        </authorList>
    </citation>
    <scope>NUCLEOTIDE SEQUENCE [LARGE SCALE GENOMIC DNA]</scope>
    <source>
        <strain evidence="3 4">ACAM 304</strain>
    </source>
</reference>
<dbReference type="Pfam" id="PF07969">
    <property type="entry name" value="Amidohydro_3"/>
    <property type="match status" value="1"/>
</dbReference>
<dbReference type="RefSeq" id="WP_147222693.1">
    <property type="nucleotide sequence ID" value="NZ_CAJGYY010000001.1"/>
</dbReference>
<dbReference type="Proteomes" id="UP000321903">
    <property type="component" value="Unassembled WGS sequence"/>
</dbReference>
<dbReference type="InterPro" id="IPR033932">
    <property type="entry name" value="YtcJ-like"/>
</dbReference>
<evidence type="ECO:0000256" key="1">
    <source>
        <dbReference type="SAM" id="SignalP"/>
    </source>
</evidence>
<dbReference type="PANTHER" id="PTHR22642">
    <property type="entry name" value="IMIDAZOLONEPROPIONASE"/>
    <property type="match status" value="1"/>
</dbReference>
<evidence type="ECO:0000259" key="2">
    <source>
        <dbReference type="Pfam" id="PF07969"/>
    </source>
</evidence>
<protein>
    <submittedName>
        <fullName evidence="3">Amidohydrolase</fullName>
    </submittedName>
</protein>
<feature type="signal peptide" evidence="1">
    <location>
        <begin position="1"/>
        <end position="28"/>
    </location>
</feature>
<dbReference type="CDD" id="cd01300">
    <property type="entry name" value="YtcJ_like"/>
    <property type="match status" value="1"/>
</dbReference>
<dbReference type="GO" id="GO:0016810">
    <property type="term" value="F:hydrolase activity, acting on carbon-nitrogen (but not peptide) bonds"/>
    <property type="evidence" value="ECO:0007669"/>
    <property type="project" value="InterPro"/>
</dbReference>
<dbReference type="InterPro" id="IPR032466">
    <property type="entry name" value="Metal_Hydrolase"/>
</dbReference>
<organism evidence="3 4">
    <name type="scientific">Psychrobacter frigidicola</name>
    <dbReference type="NCBI Taxonomy" id="45611"/>
    <lineage>
        <taxon>Bacteria</taxon>
        <taxon>Pseudomonadati</taxon>
        <taxon>Pseudomonadota</taxon>
        <taxon>Gammaproteobacteria</taxon>
        <taxon>Moraxellales</taxon>
        <taxon>Moraxellaceae</taxon>
        <taxon>Psychrobacter</taxon>
    </lineage>
</organism>
<comment type="caution">
    <text evidence="3">The sequence shown here is derived from an EMBL/GenBank/DDBJ whole genome shotgun (WGS) entry which is preliminary data.</text>
</comment>
<keyword evidence="1" id="KW-0732">Signal</keyword>
<dbReference type="Gene3D" id="2.30.40.10">
    <property type="entry name" value="Urease, subunit C, domain 1"/>
    <property type="match status" value="1"/>
</dbReference>
<evidence type="ECO:0000313" key="3">
    <source>
        <dbReference type="EMBL" id="TXD98331.1"/>
    </source>
</evidence>
<dbReference type="SUPFAM" id="SSF51338">
    <property type="entry name" value="Composite domain of metallo-dependent hydrolases"/>
    <property type="match status" value="1"/>
</dbReference>
<dbReference type="AlphaFoldDB" id="A0A5C7A4H8"/>
<dbReference type="OrthoDB" id="9031471at2"/>